<name>A0ABW2FZR6_9ACTN</name>
<comment type="caution">
    <text evidence="5">The sequence shown here is derived from an EMBL/GenBank/DDBJ whole genome shotgun (WGS) entry which is preliminary data.</text>
</comment>
<dbReference type="PANTHER" id="PTHR30055">
    <property type="entry name" value="HTH-TYPE TRANSCRIPTIONAL REGULATOR RUTR"/>
    <property type="match status" value="1"/>
</dbReference>
<dbReference type="InterPro" id="IPR036271">
    <property type="entry name" value="Tet_transcr_reg_TetR-rel_C_sf"/>
</dbReference>
<sequence>MAYRRTPAVQARLDAQRAAVLQAAVALLAERGYAGCSMAAVAERAGIATGSMYRHFSGKSELAVELFRTVVSREVAAVTEAVARESTPQRRVAAVVETFAARALKAPRLAYALLAEPADPVVDAERLVFRQAFRDLIAAQIADAIADGRLPDQPALLTAAALVGAVGEALVGPLAAGEPADDLIPALTAFALRALGGPAEDDTDQDDADLHDTGEDDTDARPADPARGARHAAHA</sequence>
<feature type="compositionally biased region" description="Basic and acidic residues" evidence="3">
    <location>
        <begin position="208"/>
        <end position="224"/>
    </location>
</feature>
<feature type="region of interest" description="Disordered" evidence="3">
    <location>
        <begin position="197"/>
        <end position="235"/>
    </location>
</feature>
<evidence type="ECO:0000256" key="3">
    <source>
        <dbReference type="SAM" id="MobiDB-lite"/>
    </source>
</evidence>
<dbReference type="Gene3D" id="1.10.357.10">
    <property type="entry name" value="Tetracycline Repressor, domain 2"/>
    <property type="match status" value="1"/>
</dbReference>
<gene>
    <name evidence="5" type="ORF">ACFQMG_24595</name>
</gene>
<dbReference type="PROSITE" id="PS50977">
    <property type="entry name" value="HTH_TETR_2"/>
    <property type="match status" value="1"/>
</dbReference>
<dbReference type="InterPro" id="IPR050109">
    <property type="entry name" value="HTH-type_TetR-like_transc_reg"/>
</dbReference>
<organism evidence="5 6">
    <name type="scientific">Kitasatospora paranensis</name>
    <dbReference type="NCBI Taxonomy" id="258053"/>
    <lineage>
        <taxon>Bacteria</taxon>
        <taxon>Bacillati</taxon>
        <taxon>Actinomycetota</taxon>
        <taxon>Actinomycetes</taxon>
        <taxon>Kitasatosporales</taxon>
        <taxon>Streptomycetaceae</taxon>
        <taxon>Kitasatospora</taxon>
    </lineage>
</organism>
<accession>A0ABW2FZR6</accession>
<evidence type="ECO:0000256" key="2">
    <source>
        <dbReference type="PROSITE-ProRule" id="PRU00335"/>
    </source>
</evidence>
<dbReference type="InterPro" id="IPR001647">
    <property type="entry name" value="HTH_TetR"/>
</dbReference>
<dbReference type="Pfam" id="PF00440">
    <property type="entry name" value="TetR_N"/>
    <property type="match status" value="1"/>
</dbReference>
<protein>
    <submittedName>
        <fullName evidence="5">TetR/AcrR family transcriptional regulator</fullName>
    </submittedName>
</protein>
<dbReference type="PANTHER" id="PTHR30055:SF226">
    <property type="entry name" value="HTH-TYPE TRANSCRIPTIONAL REGULATOR PKSA"/>
    <property type="match status" value="1"/>
</dbReference>
<evidence type="ECO:0000256" key="1">
    <source>
        <dbReference type="ARBA" id="ARBA00023125"/>
    </source>
</evidence>
<dbReference type="PROSITE" id="PS01081">
    <property type="entry name" value="HTH_TETR_1"/>
    <property type="match status" value="1"/>
</dbReference>
<dbReference type="Proteomes" id="UP001596435">
    <property type="component" value="Unassembled WGS sequence"/>
</dbReference>
<proteinExistence type="predicted"/>
<reference evidence="6" key="1">
    <citation type="journal article" date="2019" name="Int. J. Syst. Evol. Microbiol.">
        <title>The Global Catalogue of Microorganisms (GCM) 10K type strain sequencing project: providing services to taxonomists for standard genome sequencing and annotation.</title>
        <authorList>
            <consortium name="The Broad Institute Genomics Platform"/>
            <consortium name="The Broad Institute Genome Sequencing Center for Infectious Disease"/>
            <person name="Wu L."/>
            <person name="Ma J."/>
        </authorList>
    </citation>
    <scope>NUCLEOTIDE SEQUENCE [LARGE SCALE GENOMIC DNA]</scope>
    <source>
        <strain evidence="6">CGMCC 1.12859</strain>
    </source>
</reference>
<dbReference type="RefSeq" id="WP_380232029.1">
    <property type="nucleotide sequence ID" value="NZ_JBHSVH010000002.1"/>
</dbReference>
<evidence type="ECO:0000313" key="6">
    <source>
        <dbReference type="Proteomes" id="UP001596435"/>
    </source>
</evidence>
<dbReference type="InterPro" id="IPR009057">
    <property type="entry name" value="Homeodomain-like_sf"/>
</dbReference>
<dbReference type="InterPro" id="IPR023772">
    <property type="entry name" value="DNA-bd_HTH_TetR-type_CS"/>
</dbReference>
<evidence type="ECO:0000259" key="4">
    <source>
        <dbReference type="PROSITE" id="PS50977"/>
    </source>
</evidence>
<keyword evidence="6" id="KW-1185">Reference proteome</keyword>
<evidence type="ECO:0000313" key="5">
    <source>
        <dbReference type="EMBL" id="MFC7182734.1"/>
    </source>
</evidence>
<dbReference type="SUPFAM" id="SSF46689">
    <property type="entry name" value="Homeodomain-like"/>
    <property type="match status" value="1"/>
</dbReference>
<dbReference type="SUPFAM" id="SSF48498">
    <property type="entry name" value="Tetracyclin repressor-like, C-terminal domain"/>
    <property type="match status" value="1"/>
</dbReference>
<feature type="DNA-binding region" description="H-T-H motif" evidence="2">
    <location>
        <begin position="37"/>
        <end position="56"/>
    </location>
</feature>
<dbReference type="EMBL" id="JBHTAJ010000052">
    <property type="protein sequence ID" value="MFC7182734.1"/>
    <property type="molecule type" value="Genomic_DNA"/>
</dbReference>
<keyword evidence="1 2" id="KW-0238">DNA-binding</keyword>
<dbReference type="PRINTS" id="PR00455">
    <property type="entry name" value="HTHTETR"/>
</dbReference>
<feature type="domain" description="HTH tetR-type" evidence="4">
    <location>
        <begin position="14"/>
        <end position="74"/>
    </location>
</feature>